<dbReference type="Proteomes" id="UP000297597">
    <property type="component" value="Unassembled WGS sequence"/>
</dbReference>
<reference evidence="2 3" key="1">
    <citation type="journal article" date="2018" name="Environ. Microbiol.">
        <title>Novel energy conservation strategies and behaviour of Pelotomaculum schinkii driving syntrophic propionate catabolism.</title>
        <authorList>
            <person name="Hidalgo-Ahumada C.A.P."/>
            <person name="Nobu M.K."/>
            <person name="Narihiro T."/>
            <person name="Tamaki H."/>
            <person name="Liu W.T."/>
            <person name="Kamagata Y."/>
            <person name="Stams A.J.M."/>
            <person name="Imachi H."/>
            <person name="Sousa D.Z."/>
        </authorList>
    </citation>
    <scope>NUCLEOTIDE SEQUENCE [LARGE SCALE GENOMIC DNA]</scope>
    <source>
        <strain evidence="2 3">MGP</strain>
    </source>
</reference>
<dbReference type="Pfam" id="PF13187">
    <property type="entry name" value="Fer4_9"/>
    <property type="match status" value="1"/>
</dbReference>
<name>A0A4Y7RUH8_9FIRM</name>
<comment type="caution">
    <text evidence="2">The sequence shown here is derived from an EMBL/GenBank/DDBJ whole genome shotgun (WGS) entry which is preliminary data.</text>
</comment>
<dbReference type="SUPFAM" id="SSF54862">
    <property type="entry name" value="4Fe-4S ferredoxins"/>
    <property type="match status" value="1"/>
</dbReference>
<feature type="domain" description="4Fe-4S ferredoxin-type" evidence="1">
    <location>
        <begin position="3"/>
        <end position="33"/>
    </location>
</feature>
<accession>A0A4Y7RUH8</accession>
<dbReference type="EMBL" id="QFFZ01000007">
    <property type="protein sequence ID" value="TEB12406.1"/>
    <property type="molecule type" value="Genomic_DNA"/>
</dbReference>
<dbReference type="AlphaFoldDB" id="A0A4Y7RUH8"/>
<organism evidence="2 3">
    <name type="scientific">Pelotomaculum propionicicum</name>
    <dbReference type="NCBI Taxonomy" id="258475"/>
    <lineage>
        <taxon>Bacteria</taxon>
        <taxon>Bacillati</taxon>
        <taxon>Bacillota</taxon>
        <taxon>Clostridia</taxon>
        <taxon>Eubacteriales</taxon>
        <taxon>Desulfotomaculaceae</taxon>
        <taxon>Pelotomaculum</taxon>
    </lineage>
</organism>
<keyword evidence="3" id="KW-1185">Reference proteome</keyword>
<evidence type="ECO:0000313" key="3">
    <source>
        <dbReference type="Proteomes" id="UP000297597"/>
    </source>
</evidence>
<dbReference type="InterPro" id="IPR017896">
    <property type="entry name" value="4Fe4S_Fe-S-bd"/>
</dbReference>
<protein>
    <recommendedName>
        <fullName evidence="1">4Fe-4S ferredoxin-type domain-containing protein</fullName>
    </recommendedName>
</protein>
<sequence length="81" mass="9013">MAWKISLNEARCTGCRICEMICSWSDEGGFDPSRSLITVESIDEKDAHFSIRFDPGCKNCGLCATYCASKALVKEKEQRDG</sequence>
<feature type="domain" description="4Fe-4S ferredoxin-type" evidence="1">
    <location>
        <begin position="49"/>
        <end position="77"/>
    </location>
</feature>
<evidence type="ECO:0000259" key="1">
    <source>
        <dbReference type="PROSITE" id="PS51379"/>
    </source>
</evidence>
<evidence type="ECO:0000313" key="2">
    <source>
        <dbReference type="EMBL" id="TEB12406.1"/>
    </source>
</evidence>
<dbReference type="RefSeq" id="WP_134212898.1">
    <property type="nucleotide sequence ID" value="NZ_QFFZ01000007.1"/>
</dbReference>
<proteinExistence type="predicted"/>
<dbReference type="PROSITE" id="PS51379">
    <property type="entry name" value="4FE4S_FER_2"/>
    <property type="match status" value="2"/>
</dbReference>
<gene>
    <name evidence="2" type="ORF">Pmgp_01023</name>
</gene>
<dbReference type="OrthoDB" id="9794954at2"/>
<dbReference type="Gene3D" id="3.30.70.20">
    <property type="match status" value="1"/>
</dbReference>